<accession>A0A1B2LZP6</accession>
<dbReference type="Gene3D" id="3.40.50.1820">
    <property type="entry name" value="alpha/beta hydrolase"/>
    <property type="match status" value="1"/>
</dbReference>
<dbReference type="AlphaFoldDB" id="A0A1B2LZP6"/>
<dbReference type="GO" id="GO:0016787">
    <property type="term" value="F:hydrolase activity"/>
    <property type="evidence" value="ECO:0007669"/>
    <property type="project" value="UniProtKB-KW"/>
</dbReference>
<dbReference type="PANTHER" id="PTHR43689:SF8">
    <property type="entry name" value="ALPHA_BETA-HYDROLASES SUPERFAMILY PROTEIN"/>
    <property type="match status" value="1"/>
</dbReference>
<evidence type="ECO:0000313" key="2">
    <source>
        <dbReference type="EMBL" id="AOA58381.1"/>
    </source>
</evidence>
<dbReference type="OrthoDB" id="2086224at2"/>
<dbReference type="STRING" id="1789224.BFG52_08450"/>
<dbReference type="InterPro" id="IPR029058">
    <property type="entry name" value="AB_hydrolase_fold"/>
</dbReference>
<dbReference type="SUPFAM" id="SSF53474">
    <property type="entry name" value="alpha/beta-Hydrolases"/>
    <property type="match status" value="1"/>
</dbReference>
<gene>
    <name evidence="2" type="ORF">BFG52_08450</name>
</gene>
<keyword evidence="2" id="KW-0378">Hydrolase</keyword>
<dbReference type="Proteomes" id="UP000093391">
    <property type="component" value="Chromosome"/>
</dbReference>
<dbReference type="InterPro" id="IPR000073">
    <property type="entry name" value="AB_hydrolase_1"/>
</dbReference>
<keyword evidence="3" id="KW-1185">Reference proteome</keyword>
<dbReference type="Pfam" id="PF00561">
    <property type="entry name" value="Abhydrolase_1"/>
    <property type="match status" value="1"/>
</dbReference>
<evidence type="ECO:0000313" key="3">
    <source>
        <dbReference type="Proteomes" id="UP000093391"/>
    </source>
</evidence>
<dbReference type="KEGG" id="ala:BFG52_08450"/>
<name>A0A1B2LZP6_9GAMM</name>
<dbReference type="PANTHER" id="PTHR43689">
    <property type="entry name" value="HYDROLASE"/>
    <property type="match status" value="1"/>
</dbReference>
<dbReference type="EMBL" id="CP016895">
    <property type="protein sequence ID" value="AOA58381.1"/>
    <property type="molecule type" value="Genomic_DNA"/>
</dbReference>
<dbReference type="RefSeq" id="WP_067554702.1">
    <property type="nucleotide sequence ID" value="NZ_CP016895.1"/>
</dbReference>
<evidence type="ECO:0000259" key="1">
    <source>
        <dbReference type="Pfam" id="PF00561"/>
    </source>
</evidence>
<reference evidence="2 3" key="1">
    <citation type="submission" date="2016-08" db="EMBL/GenBank/DDBJ databases">
        <authorList>
            <person name="Seilhamer J.J."/>
        </authorList>
    </citation>
    <scope>NUCLEOTIDE SEQUENCE [LARGE SCALE GENOMIC DNA]</scope>
    <source>
        <strain evidence="2 3">BRTC-1</strain>
    </source>
</reference>
<protein>
    <submittedName>
        <fullName evidence="2">Alpha/beta hydrolase</fullName>
    </submittedName>
</protein>
<feature type="domain" description="AB hydrolase-1" evidence="1">
    <location>
        <begin position="59"/>
        <end position="214"/>
    </location>
</feature>
<organism evidence="2 3">
    <name type="scientific">Acinetobacter larvae</name>
    <dbReference type="NCBI Taxonomy" id="1789224"/>
    <lineage>
        <taxon>Bacteria</taxon>
        <taxon>Pseudomonadati</taxon>
        <taxon>Pseudomonadota</taxon>
        <taxon>Gammaproteobacteria</taxon>
        <taxon>Moraxellales</taxon>
        <taxon>Moraxellaceae</taxon>
        <taxon>Acinetobacter</taxon>
    </lineage>
</organism>
<proteinExistence type="predicted"/>
<sequence>MQEKSLKILLIPGFMLNASLWDKVKGFLPTIYDIDCVSHLHGPNIDEIAQSIMKDRPAQYVVIGFSLGAYIARSIAEQFPAQVKALIVIASSLRADTIAQQHQKLHAVQLYNQHNFRGLSTGSIAKTLHPQSNQNKELIQTIQNMGLQLGYQVFAQQSILQRYPPQKTLNFPTLVIAAKNDQLRSAEEALELKQYLSAKLVYIKNSGHMIPLEQPKALAQTIASWLSHQKWG</sequence>